<gene>
    <name evidence="2" type="ORF">EEM01_18585</name>
</gene>
<dbReference type="GO" id="GO:0016070">
    <property type="term" value="P:RNA metabolic process"/>
    <property type="evidence" value="ECO:0007669"/>
    <property type="project" value="InterPro"/>
</dbReference>
<comment type="caution">
    <text evidence="2">The sequence shown here is derived from an EMBL/GenBank/DDBJ whole genome shotgun (WGS) entry which is preliminary data.</text>
</comment>
<name>A0A3J4LI19_SALER</name>
<reference evidence="2" key="1">
    <citation type="submission" date="2018-11" db="EMBL/GenBank/DDBJ databases">
        <authorList>
            <consortium name="PulseNet: The National Subtyping Network for Foodborne Disease Surveillance"/>
            <person name="Tarr C.L."/>
            <person name="Trees E."/>
            <person name="Katz L.S."/>
            <person name="Carleton-Romer H.A."/>
            <person name="Stroika S."/>
            <person name="Kucerova Z."/>
            <person name="Roache K.F."/>
            <person name="Sabol A.L."/>
            <person name="Besser J."/>
            <person name="Gerner-Smidt P."/>
        </authorList>
    </citation>
    <scope>NUCLEOTIDE SEQUENCE [LARGE SCALE GENOMIC DNA]</scope>
    <source>
        <strain evidence="2">PNUSAS059842</strain>
    </source>
</reference>
<dbReference type="GO" id="GO:0003723">
    <property type="term" value="F:RNA binding"/>
    <property type="evidence" value="ECO:0007669"/>
    <property type="project" value="InterPro"/>
</dbReference>
<dbReference type="AlphaFoldDB" id="A0A3J4LI19"/>
<dbReference type="EMBL" id="RMTL01000021">
    <property type="protein sequence ID" value="MFK58024.1"/>
    <property type="molecule type" value="Genomic_DNA"/>
</dbReference>
<dbReference type="GO" id="GO:0005737">
    <property type="term" value="C:cytoplasm"/>
    <property type="evidence" value="ECO:0007669"/>
    <property type="project" value="InterPro"/>
</dbReference>
<proteinExistence type="predicted"/>
<dbReference type="InterPro" id="IPR014944">
    <property type="entry name" value="Toxin_SymE-like"/>
</dbReference>
<accession>A0A3J4LI19</accession>
<dbReference type="Proteomes" id="UP000839509">
    <property type="component" value="Unassembled WGS sequence"/>
</dbReference>
<protein>
    <submittedName>
        <fullName evidence="2">Type I addiction module toxin, SymE family</fullName>
    </submittedName>
</protein>
<sequence>MLLLNQRVKYKKNSSKTRRLLKVGYDGICHTNCKTKVPTCYSQSPSLHLKGDWPKETGFDTVRDVTVKISQGCIVLMADNNEVQELREQLYQVKQLIKGIKGVLV</sequence>
<feature type="domain" description="Toxin SymE-like" evidence="1">
    <location>
        <begin position="19"/>
        <end position="76"/>
    </location>
</feature>
<dbReference type="GO" id="GO:0016788">
    <property type="term" value="F:hydrolase activity, acting on ester bonds"/>
    <property type="evidence" value="ECO:0007669"/>
    <property type="project" value="InterPro"/>
</dbReference>
<evidence type="ECO:0000313" key="2">
    <source>
        <dbReference type="EMBL" id="MFK58024.1"/>
    </source>
</evidence>
<organism evidence="2">
    <name type="scientific">Salmonella enterica</name>
    <name type="common">Salmonella choleraesuis</name>
    <dbReference type="NCBI Taxonomy" id="28901"/>
    <lineage>
        <taxon>Bacteria</taxon>
        <taxon>Pseudomonadati</taxon>
        <taxon>Pseudomonadota</taxon>
        <taxon>Gammaproteobacteria</taxon>
        <taxon>Enterobacterales</taxon>
        <taxon>Enterobacteriaceae</taxon>
        <taxon>Salmonella</taxon>
    </lineage>
</organism>
<evidence type="ECO:0000259" key="1">
    <source>
        <dbReference type="Pfam" id="PF08845"/>
    </source>
</evidence>
<dbReference type="Pfam" id="PF08845">
    <property type="entry name" value="SymE_toxin"/>
    <property type="match status" value="1"/>
</dbReference>